<organism evidence="1 2">
    <name type="scientific">Hymenoscyphus albidus</name>
    <dbReference type="NCBI Taxonomy" id="595503"/>
    <lineage>
        <taxon>Eukaryota</taxon>
        <taxon>Fungi</taxon>
        <taxon>Dikarya</taxon>
        <taxon>Ascomycota</taxon>
        <taxon>Pezizomycotina</taxon>
        <taxon>Leotiomycetes</taxon>
        <taxon>Helotiales</taxon>
        <taxon>Helotiaceae</taxon>
        <taxon>Hymenoscyphus</taxon>
    </lineage>
</organism>
<dbReference type="AlphaFoldDB" id="A0A9N9LJ81"/>
<gene>
    <name evidence="1" type="ORF">HYALB_00002778</name>
</gene>
<evidence type="ECO:0000313" key="1">
    <source>
        <dbReference type="EMBL" id="CAG8974140.1"/>
    </source>
</evidence>
<dbReference type="Proteomes" id="UP000701801">
    <property type="component" value="Unassembled WGS sequence"/>
</dbReference>
<protein>
    <submittedName>
        <fullName evidence="1">Uncharacterized protein</fullName>
    </submittedName>
</protein>
<dbReference type="OrthoDB" id="67317at2759"/>
<name>A0A9N9LJ81_9HELO</name>
<accession>A0A9N9LJ81</accession>
<dbReference type="EMBL" id="CAJVRM010000093">
    <property type="protein sequence ID" value="CAG8974140.1"/>
    <property type="molecule type" value="Genomic_DNA"/>
</dbReference>
<proteinExistence type="predicted"/>
<keyword evidence="2" id="KW-1185">Reference proteome</keyword>
<evidence type="ECO:0000313" key="2">
    <source>
        <dbReference type="Proteomes" id="UP000701801"/>
    </source>
</evidence>
<sequence length="67" mass="7344">MFVDIGFFDRVIMIGKLRLFGSRGYLFLIESDSEGNPVRTAYTITAEKTVPATAAPSFGSDVDPIIE</sequence>
<comment type="caution">
    <text evidence="1">The sequence shown here is derived from an EMBL/GenBank/DDBJ whole genome shotgun (WGS) entry which is preliminary data.</text>
</comment>
<reference evidence="1" key="1">
    <citation type="submission" date="2021-07" db="EMBL/GenBank/DDBJ databases">
        <authorList>
            <person name="Durling M."/>
        </authorList>
    </citation>
    <scope>NUCLEOTIDE SEQUENCE</scope>
</reference>